<name>A0AAU8JZ53_9ACTN</name>
<sequence length="231" mass="24863">MTADQGPHTAASQPEIGFDFDVPVDFHDLGMHLTDEERWAHLEEVASEIWSGGTDYQRQGVQQLYADVAAAAAGDGASYAGICMFATEDDRVSTASLIIRSDTIDSGDLETITGTLQESLSLNPSVDVYRTEVEVGPALVQFMAIEWTPPAPSADAPRPAAIPLVNVDVYIPLPKTRSLLVMSLTTPSLPDLPHYVALMSELAETVRVHDDQPTVPEQRGESAARIEAAFG</sequence>
<dbReference type="KEGG" id="kcm:ABWK59_23550"/>
<accession>A0AAU8JZ53</accession>
<reference evidence="1" key="1">
    <citation type="submission" date="2024-06" db="EMBL/GenBank/DDBJ databases">
        <title>The genome sequences of Kitasatospora sp. strain HUAS MG31.</title>
        <authorList>
            <person name="Mo P."/>
        </authorList>
    </citation>
    <scope>NUCLEOTIDE SEQUENCE</scope>
    <source>
        <strain evidence="1">HUAS MG31</strain>
    </source>
</reference>
<evidence type="ECO:0000313" key="1">
    <source>
        <dbReference type="EMBL" id="XCM81662.1"/>
    </source>
</evidence>
<proteinExistence type="predicted"/>
<dbReference type="AlphaFoldDB" id="A0AAU8JZ53"/>
<protein>
    <submittedName>
        <fullName evidence="1">Uncharacterized protein</fullName>
    </submittedName>
</protein>
<organism evidence="1">
    <name type="scientific">Kitasatospora camelliae</name>
    <dbReference type="NCBI Taxonomy" id="3156397"/>
    <lineage>
        <taxon>Bacteria</taxon>
        <taxon>Bacillati</taxon>
        <taxon>Actinomycetota</taxon>
        <taxon>Actinomycetes</taxon>
        <taxon>Kitasatosporales</taxon>
        <taxon>Streptomycetaceae</taxon>
        <taxon>Kitasatospora</taxon>
    </lineage>
</organism>
<dbReference type="EMBL" id="CP159872">
    <property type="protein sequence ID" value="XCM81662.1"/>
    <property type="molecule type" value="Genomic_DNA"/>
</dbReference>
<dbReference type="RefSeq" id="WP_354642589.1">
    <property type="nucleotide sequence ID" value="NZ_CP159872.1"/>
</dbReference>
<gene>
    <name evidence="1" type="ORF">ABWK59_23550</name>
</gene>